<accession>A0ABY4S1W1</accession>
<evidence type="ECO:0000256" key="1">
    <source>
        <dbReference type="SAM" id="MobiDB-lite"/>
    </source>
</evidence>
<evidence type="ECO:0000313" key="3">
    <source>
        <dbReference type="Proteomes" id="UP001056201"/>
    </source>
</evidence>
<name>A0ABY4S1W1_AQUTE</name>
<sequence>MARAPRRAEITGAALVRLLARLTEADVPESRLQFAQRLAHWLGWADAISLYGALGPVGSAPAPESTGSRPAPAAAPAADPHADADQVRQQLARQLTEPALEAREAQDAEGFAPWRRHCNQRQNAMERAIAPLRERLRQQLAACSPAMARLAEVDAVMEQVLAPQEQRLLATVPGWLGKHFERLRRSSQPGFEQDLQAVLLAELEIRFQPVEGLLEALATAQRQAST</sequence>
<feature type="region of interest" description="Disordered" evidence="1">
    <location>
        <begin position="59"/>
        <end position="89"/>
    </location>
</feature>
<feature type="compositionally biased region" description="Low complexity" evidence="1">
    <location>
        <begin position="70"/>
        <end position="79"/>
    </location>
</feature>
<dbReference type="Proteomes" id="UP001056201">
    <property type="component" value="Chromosome 1"/>
</dbReference>
<reference evidence="2" key="1">
    <citation type="submission" date="2022-05" db="EMBL/GenBank/DDBJ databases">
        <title>An RpoN-dependent PEP-CTERM gene is involved in floc formation of an Aquincola tertiaricarbonis strain.</title>
        <authorList>
            <person name="Qiu D."/>
            <person name="Xia M."/>
        </authorList>
    </citation>
    <scope>NUCLEOTIDE SEQUENCE</scope>
    <source>
        <strain evidence="2">RN12</strain>
    </source>
</reference>
<dbReference type="Pfam" id="PF11828">
    <property type="entry name" value="DUF3348"/>
    <property type="match status" value="2"/>
</dbReference>
<dbReference type="RefSeq" id="WP_250195229.1">
    <property type="nucleotide sequence ID" value="NZ_CP097635.1"/>
</dbReference>
<protein>
    <submittedName>
        <fullName evidence="2">DUF3348 domain-containing protein</fullName>
    </submittedName>
</protein>
<organism evidence="2 3">
    <name type="scientific">Aquincola tertiaricarbonis</name>
    <dbReference type="NCBI Taxonomy" id="391953"/>
    <lineage>
        <taxon>Bacteria</taxon>
        <taxon>Pseudomonadati</taxon>
        <taxon>Pseudomonadota</taxon>
        <taxon>Betaproteobacteria</taxon>
        <taxon>Burkholderiales</taxon>
        <taxon>Sphaerotilaceae</taxon>
        <taxon>Aquincola</taxon>
    </lineage>
</organism>
<evidence type="ECO:0000313" key="2">
    <source>
        <dbReference type="EMBL" id="URI06964.1"/>
    </source>
</evidence>
<keyword evidence="3" id="KW-1185">Reference proteome</keyword>
<proteinExistence type="predicted"/>
<dbReference type="EMBL" id="CP097635">
    <property type="protein sequence ID" value="URI06964.1"/>
    <property type="molecule type" value="Genomic_DNA"/>
</dbReference>
<dbReference type="InterPro" id="IPR021783">
    <property type="entry name" value="DUF3348"/>
</dbReference>
<gene>
    <name evidence="2" type="ORF">MW290_13825</name>
</gene>